<dbReference type="Proteomes" id="UP000247099">
    <property type="component" value="Unassembled WGS sequence"/>
</dbReference>
<dbReference type="InterPro" id="IPR000715">
    <property type="entry name" value="Glycosyl_transferase_4"/>
</dbReference>
<sequence length="501" mass="55617">MFFTALFFLLLGCFASWLVIHLALQIELGVSRSEEIQHHHTHSGVIPRVGGLGIVVGFAATYLLCFFFLDERDNQSLIHYSVFAGAVAAFLLGFIDDMRPLGARVKLLAQIIIALFAHHAGLEVKTFAVPFTSMNISLGIFSIFITVGWVVALMNLINLIDGLDGLAGGVGLMLMSLLAYLAYQGGVAFSLILSLGMCGAILGFLFHNFPPAKVYMGDSGAYLIGYVIASISLINSEKGTVLAALIAPVLALALPICDVAFAILRRGIKGLPLFRPDRGHIHHRLVASGLSRQHTVLVLYAVSLLALVAGLLAFTAQGRYLPIFLGFLFVLFLFAIRGQKMSPQNFSRMLSESVDARQDTKNAIQLRDWLALEAKRADSGEHLWSDFRFVLKKIGFCRAELRIDTAERSFYLPKTPHDEPDKLWEESHEIAADVELTLYAEKAYFSERQFYIISDIAAEAWNRAATQWRLTNEVELTFDAEAKEPESYRAQKSRSLYRPTY</sequence>
<keyword evidence="10" id="KW-1185">Reference proteome</keyword>
<comment type="cofactor">
    <cofactor evidence="7">
        <name>Mg(2+)</name>
        <dbReference type="ChEBI" id="CHEBI:18420"/>
    </cofactor>
</comment>
<dbReference type="PROSITE" id="PS01348">
    <property type="entry name" value="MRAY_2"/>
    <property type="match status" value="1"/>
</dbReference>
<feature type="transmembrane region" description="Helical" evidence="8">
    <location>
        <begin position="49"/>
        <end position="69"/>
    </location>
</feature>
<feature type="binding site" evidence="7">
    <location>
        <position position="158"/>
    </location>
    <ligand>
        <name>Mg(2+)</name>
        <dbReference type="ChEBI" id="CHEBI:18420"/>
    </ligand>
</feature>
<dbReference type="AlphaFoldDB" id="A0A317ZEM5"/>
<dbReference type="GO" id="GO:0009103">
    <property type="term" value="P:lipopolysaccharide biosynthetic process"/>
    <property type="evidence" value="ECO:0007669"/>
    <property type="project" value="TreeGrafter"/>
</dbReference>
<dbReference type="PANTHER" id="PTHR22926">
    <property type="entry name" value="PHOSPHO-N-ACETYLMURAMOYL-PENTAPEPTIDE-TRANSFERASE"/>
    <property type="match status" value="1"/>
</dbReference>
<evidence type="ECO:0000256" key="2">
    <source>
        <dbReference type="ARBA" id="ARBA00022475"/>
    </source>
</evidence>
<feature type="transmembrane region" description="Helical" evidence="8">
    <location>
        <begin position="136"/>
        <end position="160"/>
    </location>
</feature>
<feature type="transmembrane region" description="Helical" evidence="8">
    <location>
        <begin position="241"/>
        <end position="264"/>
    </location>
</feature>
<keyword evidence="6 8" id="KW-0472">Membrane</keyword>
<dbReference type="Pfam" id="PF00953">
    <property type="entry name" value="Glycos_transf_4"/>
    <property type="match status" value="1"/>
</dbReference>
<feature type="transmembrane region" description="Helical" evidence="8">
    <location>
        <begin position="180"/>
        <end position="207"/>
    </location>
</feature>
<reference evidence="9 10" key="1">
    <citation type="submission" date="2018-05" db="EMBL/GenBank/DDBJ databases">
        <title>Coraliomargarita sinensis sp. nov., isolated from a marine solar saltern.</title>
        <authorList>
            <person name="Zhou L.Y."/>
        </authorList>
    </citation>
    <scope>NUCLEOTIDE SEQUENCE [LARGE SCALE GENOMIC DNA]</scope>
    <source>
        <strain evidence="9 10">WN38</strain>
    </source>
</reference>
<accession>A0A317ZEM5</accession>
<evidence type="ECO:0000256" key="4">
    <source>
        <dbReference type="ARBA" id="ARBA00022692"/>
    </source>
</evidence>
<organism evidence="9 10">
    <name type="scientific">Coraliomargarita sinensis</name>
    <dbReference type="NCBI Taxonomy" id="2174842"/>
    <lineage>
        <taxon>Bacteria</taxon>
        <taxon>Pseudomonadati</taxon>
        <taxon>Verrucomicrobiota</taxon>
        <taxon>Opitutia</taxon>
        <taxon>Puniceicoccales</taxon>
        <taxon>Coraliomargaritaceae</taxon>
        <taxon>Coraliomargarita</taxon>
    </lineage>
</organism>
<dbReference type="RefSeq" id="WP_110131397.1">
    <property type="nucleotide sequence ID" value="NZ_QHJQ01000007.1"/>
</dbReference>
<dbReference type="GO" id="GO:0046872">
    <property type="term" value="F:metal ion binding"/>
    <property type="evidence" value="ECO:0007669"/>
    <property type="project" value="UniProtKB-KW"/>
</dbReference>
<keyword evidence="5 8" id="KW-1133">Transmembrane helix</keyword>
<protein>
    <recommendedName>
        <fullName evidence="11">Undecaprenyl/decaprenyl-phosphate alpha-N-acetylglucosaminyl 1-phosphate transferase</fullName>
    </recommendedName>
</protein>
<evidence type="ECO:0000256" key="7">
    <source>
        <dbReference type="PIRSR" id="PIRSR600715-1"/>
    </source>
</evidence>
<dbReference type="CDD" id="cd06853">
    <property type="entry name" value="GT_WecA_like"/>
    <property type="match status" value="1"/>
</dbReference>
<dbReference type="GO" id="GO:0044038">
    <property type="term" value="P:cell wall macromolecule biosynthetic process"/>
    <property type="evidence" value="ECO:0007669"/>
    <property type="project" value="TreeGrafter"/>
</dbReference>
<evidence type="ECO:0000256" key="5">
    <source>
        <dbReference type="ARBA" id="ARBA00022989"/>
    </source>
</evidence>
<keyword evidence="7" id="KW-0460">Magnesium</keyword>
<dbReference type="FunCoup" id="A0A317ZEM5">
    <property type="interactions" value="199"/>
</dbReference>
<evidence type="ECO:0000256" key="6">
    <source>
        <dbReference type="ARBA" id="ARBA00023136"/>
    </source>
</evidence>
<evidence type="ECO:0000256" key="8">
    <source>
        <dbReference type="SAM" id="Phobius"/>
    </source>
</evidence>
<dbReference type="PANTHER" id="PTHR22926:SF3">
    <property type="entry name" value="UNDECAPRENYL-PHOSPHATE ALPHA-N-ACETYLGLUCOSAMINYL 1-PHOSPHATE TRANSFERASE"/>
    <property type="match status" value="1"/>
</dbReference>
<keyword evidence="4 8" id="KW-0812">Transmembrane</keyword>
<evidence type="ECO:0000313" key="9">
    <source>
        <dbReference type="EMBL" id="PXA03700.1"/>
    </source>
</evidence>
<dbReference type="GO" id="GO:0016780">
    <property type="term" value="F:phosphotransferase activity, for other substituted phosphate groups"/>
    <property type="evidence" value="ECO:0007669"/>
    <property type="project" value="InterPro"/>
</dbReference>
<comment type="caution">
    <text evidence="9">The sequence shown here is derived from an EMBL/GenBank/DDBJ whole genome shotgun (WGS) entry which is preliminary data.</text>
</comment>
<dbReference type="OrthoDB" id="9783652at2"/>
<feature type="transmembrane region" description="Helical" evidence="8">
    <location>
        <begin position="320"/>
        <end position="338"/>
    </location>
</feature>
<feature type="transmembrane region" description="Helical" evidence="8">
    <location>
        <begin position="107"/>
        <end position="124"/>
    </location>
</feature>
<dbReference type="InterPro" id="IPR018480">
    <property type="entry name" value="PNAcMuramoyl-5peptid_Trfase_CS"/>
</dbReference>
<gene>
    <name evidence="9" type="ORF">DDZ13_10420</name>
</gene>
<dbReference type="InParanoid" id="A0A317ZEM5"/>
<dbReference type="GO" id="GO:0071555">
    <property type="term" value="P:cell wall organization"/>
    <property type="evidence" value="ECO:0007669"/>
    <property type="project" value="TreeGrafter"/>
</dbReference>
<name>A0A317ZEM5_9BACT</name>
<comment type="subcellular location">
    <subcellularLocation>
        <location evidence="1">Cell membrane</location>
        <topology evidence="1">Multi-pass membrane protein</topology>
    </subcellularLocation>
</comment>
<dbReference type="GO" id="GO:0005886">
    <property type="term" value="C:plasma membrane"/>
    <property type="evidence" value="ECO:0007669"/>
    <property type="project" value="UniProtKB-SubCell"/>
</dbReference>
<evidence type="ECO:0008006" key="11">
    <source>
        <dbReference type="Google" id="ProtNLM"/>
    </source>
</evidence>
<evidence type="ECO:0000256" key="1">
    <source>
        <dbReference type="ARBA" id="ARBA00004651"/>
    </source>
</evidence>
<keyword evidence="3" id="KW-0808">Transferase</keyword>
<keyword evidence="2" id="KW-1003">Cell membrane</keyword>
<feature type="transmembrane region" description="Helical" evidence="8">
    <location>
        <begin position="219"/>
        <end position="235"/>
    </location>
</feature>
<proteinExistence type="predicted"/>
<evidence type="ECO:0000313" key="10">
    <source>
        <dbReference type="Proteomes" id="UP000247099"/>
    </source>
</evidence>
<feature type="binding site" evidence="7">
    <location>
        <position position="218"/>
    </location>
    <ligand>
        <name>Mg(2+)</name>
        <dbReference type="ChEBI" id="CHEBI:18420"/>
    </ligand>
</feature>
<evidence type="ECO:0000256" key="3">
    <source>
        <dbReference type="ARBA" id="ARBA00022679"/>
    </source>
</evidence>
<feature type="transmembrane region" description="Helical" evidence="8">
    <location>
        <begin position="76"/>
        <end position="95"/>
    </location>
</feature>
<keyword evidence="7" id="KW-0479">Metal-binding</keyword>
<feature type="transmembrane region" description="Helical" evidence="8">
    <location>
        <begin position="294"/>
        <end position="314"/>
    </location>
</feature>
<dbReference type="EMBL" id="QHJQ01000007">
    <property type="protein sequence ID" value="PXA03700.1"/>
    <property type="molecule type" value="Genomic_DNA"/>
</dbReference>